<keyword evidence="10" id="KW-0539">Nucleus</keyword>
<evidence type="ECO:0000256" key="18">
    <source>
        <dbReference type="SAM" id="Phobius"/>
    </source>
</evidence>
<dbReference type="GO" id="GO:0008270">
    <property type="term" value="F:zinc ion binding"/>
    <property type="evidence" value="ECO:0007669"/>
    <property type="project" value="UniProtKB-KW"/>
</dbReference>
<evidence type="ECO:0000256" key="2">
    <source>
        <dbReference type="ARBA" id="ARBA00022664"/>
    </source>
</evidence>
<dbReference type="InterPro" id="IPR047575">
    <property type="entry name" value="Sm"/>
</dbReference>
<evidence type="ECO:0000256" key="16">
    <source>
        <dbReference type="ARBA" id="ARBA00093635"/>
    </source>
</evidence>
<dbReference type="SUPFAM" id="SSF50182">
    <property type="entry name" value="Sm-like ribonucleoproteins"/>
    <property type="match status" value="1"/>
</dbReference>
<feature type="transmembrane region" description="Helical" evidence="18">
    <location>
        <begin position="12"/>
        <end position="34"/>
    </location>
</feature>
<keyword evidence="5" id="KW-0863">Zinc-finger</keyword>
<keyword evidence="18" id="KW-0812">Transmembrane</keyword>
<dbReference type="SUPFAM" id="SSF144232">
    <property type="entry name" value="HIT/MYND zinc finger-like"/>
    <property type="match status" value="1"/>
</dbReference>
<dbReference type="GO" id="GO:0008276">
    <property type="term" value="F:protein methyltransferase activity"/>
    <property type="evidence" value="ECO:0007669"/>
    <property type="project" value="UniProtKB-ARBA"/>
</dbReference>
<comment type="function">
    <text evidence="12">Plays a role in pre-mRNA splicing as component of the U4/U6-U5 tri-snRNP complex that is involved in spliceosome assembly, and as component of the precatalytic spliceosome (spliceosome B complex). The heptameric LSM2-8 complex binds specifically to the 3'-terminal U-tract of U6 snRNA.</text>
</comment>
<keyword evidence="2" id="KW-0507">mRNA processing</keyword>
<dbReference type="GO" id="GO:0008170">
    <property type="term" value="F:N-methyltransferase activity"/>
    <property type="evidence" value="ECO:0007669"/>
    <property type="project" value="UniProtKB-ARBA"/>
</dbReference>
<evidence type="ECO:0000313" key="21">
    <source>
        <dbReference type="EMBL" id="KAL1401603.1"/>
    </source>
</evidence>
<feature type="domain" description="SET" evidence="19">
    <location>
        <begin position="359"/>
        <end position="645"/>
    </location>
</feature>
<dbReference type="InterPro" id="IPR034103">
    <property type="entry name" value="Lsm8"/>
</dbReference>
<dbReference type="InterPro" id="IPR010920">
    <property type="entry name" value="LSM_dom_sf"/>
</dbReference>
<comment type="function">
    <text evidence="15">Protein-lysine N-methyltransferase. Monomethylates PRMT5, modulating its transcriptional activity. May also act as a histone methyltransferase. Plays a critical role in cardiac development. Acts as a key epigenetic regulator of gene expression during cardiac development via its dual activities as a methyltransferase and negative regulator of HDAC1.</text>
</comment>
<dbReference type="Gene3D" id="2.170.270.10">
    <property type="entry name" value="SET domain"/>
    <property type="match status" value="1"/>
</dbReference>
<dbReference type="GO" id="GO:0005681">
    <property type="term" value="C:spliceosomal complex"/>
    <property type="evidence" value="ECO:0007669"/>
    <property type="project" value="UniProtKB-KW"/>
</dbReference>
<dbReference type="InterPro" id="IPR046341">
    <property type="entry name" value="SET_dom_sf"/>
</dbReference>
<evidence type="ECO:0000256" key="15">
    <source>
        <dbReference type="ARBA" id="ARBA00093423"/>
    </source>
</evidence>
<evidence type="ECO:0000256" key="12">
    <source>
        <dbReference type="ARBA" id="ARBA00056431"/>
    </source>
</evidence>
<dbReference type="Pfam" id="PF01753">
    <property type="entry name" value="zf-MYND"/>
    <property type="match status" value="1"/>
</dbReference>
<dbReference type="SUPFAM" id="SSF82199">
    <property type="entry name" value="SET domain"/>
    <property type="match status" value="1"/>
</dbReference>
<accession>A0ABD1DPR8</accession>
<evidence type="ECO:0000256" key="1">
    <source>
        <dbReference type="ARBA" id="ARBA00004123"/>
    </source>
</evidence>
<reference evidence="21 22" key="1">
    <citation type="submission" date="2024-05" db="EMBL/GenBank/DDBJ databases">
        <title>Culex pipiens pipiens assembly and annotation.</title>
        <authorList>
            <person name="Alout H."/>
            <person name="Durand T."/>
        </authorList>
    </citation>
    <scope>NUCLEOTIDE SEQUENCE [LARGE SCALE GENOMIC DNA]</scope>
    <source>
        <strain evidence="21">HA-2024</strain>
        <tissue evidence="21">Whole body</tissue>
    </source>
</reference>
<sequence length="765" mass="86471">MLNVQLLKKRINFVTIASLLFSKGVVFSLIVNYLPQPSQRATTTMSGLESYVNNTVSIITADGRNFVGTLKGFDQTVNIILDESHERVYSMTAGIEQVVLGLHIIRGDNVAIIGQLDESVDSKLDFSSIRGMPLEPVGCIFHPKGKSIICTVFRSCQSKNLQLTLGGLQNKQKMPLDAYDLYSELWRTVVINGQLEQLTAALKGCSTDSEIIRYIRQVVDEHGMLEFIKPKGDGKDESKAIACRKRGNECFHPKVRKYVKAVEHYNESIALAEANSETLAIAYANRSAVCFELQEYEACLENIRLARQNPYPENLLGKLAKREAECQNKLQSNGGAEVSEIREPKLSYKPNPSIPHVSDCLELKEDSQFGRYLVTNRNLSAGDVVIVEKPFSRLLAAQLRYLNCDYCHQDVFLSLIPCESCSFTMFCSEDCRKKANEGYHSVECPIIKDMHFLFTKVILMALRTTTMAISTFGGNLDELRLHIESIDESNLHPFKLDWTGISPQEVYSTIHVLATNQKQRTPGDLTQRAIYAIVMSEVLFGKSQRLNELCGDNESHRDLVRQLIFRHAQTAPVNMHSLMYMDYAPDADEEQFRQESLGCGSFPILSMINHSCAPNLVRVTLSSGCVAALINRPVKKGGQLFDNYGYHHCLDALTDRQSGLRAQYSFKCECEACRKNYPLYFSLKRIELPPNVVHPINNDEFERLREHDMQTALNKMPDYCRFINTFGGQYPCYDVSSVQEALLRCFQVIFATQTRKLKYKDLSSL</sequence>
<dbReference type="GO" id="GO:0008380">
    <property type="term" value="P:RNA splicing"/>
    <property type="evidence" value="ECO:0007669"/>
    <property type="project" value="UniProtKB-KW"/>
</dbReference>
<comment type="caution">
    <text evidence="21">The sequence shown here is derived from an EMBL/GenBank/DDBJ whole genome shotgun (WGS) entry which is preliminary data.</text>
</comment>
<keyword evidence="11" id="KW-0687">Ribonucleoprotein</keyword>
<dbReference type="GO" id="GO:0008757">
    <property type="term" value="F:S-adenosylmethionine-dependent methyltransferase activity"/>
    <property type="evidence" value="ECO:0007669"/>
    <property type="project" value="UniProtKB-ARBA"/>
</dbReference>
<dbReference type="SMART" id="SM00651">
    <property type="entry name" value="Sm"/>
    <property type="match status" value="1"/>
</dbReference>
<dbReference type="FunFam" id="2.30.30.100:FF:000022">
    <property type="entry name" value="U6 snRNA-associated Sm-like protein LSm8"/>
    <property type="match status" value="1"/>
</dbReference>
<dbReference type="PANTHER" id="PTHR47111">
    <property type="entry name" value="BCDNA.LD29892"/>
    <property type="match status" value="1"/>
</dbReference>
<dbReference type="Pfam" id="PF01423">
    <property type="entry name" value="LSM"/>
    <property type="match status" value="1"/>
</dbReference>
<dbReference type="Gene3D" id="6.10.140.2220">
    <property type="match status" value="1"/>
</dbReference>
<name>A0ABD1DPR8_CULPP</name>
<dbReference type="InterPro" id="IPR002893">
    <property type="entry name" value="Znf_MYND"/>
</dbReference>
<gene>
    <name evidence="21" type="ORF">pipiens_006479</name>
</gene>
<dbReference type="Gene3D" id="1.25.40.10">
    <property type="entry name" value="Tetratricopeptide repeat domain"/>
    <property type="match status" value="1"/>
</dbReference>
<evidence type="ECO:0000256" key="17">
    <source>
        <dbReference type="ARBA" id="ARBA00093680"/>
    </source>
</evidence>
<keyword evidence="6" id="KW-0862">Zinc</keyword>
<dbReference type="InterPro" id="IPR044421">
    <property type="entry name" value="SMYD4_SET"/>
</dbReference>
<evidence type="ECO:0000256" key="10">
    <source>
        <dbReference type="ARBA" id="ARBA00023242"/>
    </source>
</evidence>
<evidence type="ECO:0000256" key="9">
    <source>
        <dbReference type="ARBA" id="ARBA00023187"/>
    </source>
</evidence>
<evidence type="ECO:0000259" key="20">
    <source>
        <dbReference type="PROSITE" id="PS52002"/>
    </source>
</evidence>
<evidence type="ECO:0000256" key="6">
    <source>
        <dbReference type="ARBA" id="ARBA00022833"/>
    </source>
</evidence>
<dbReference type="AlphaFoldDB" id="A0ABD1DPR8"/>
<dbReference type="EMBL" id="JBEHCU010004467">
    <property type="protein sequence ID" value="KAL1401603.1"/>
    <property type="molecule type" value="Genomic_DNA"/>
</dbReference>
<keyword evidence="7" id="KW-0694">RNA-binding</keyword>
<comment type="subcellular location">
    <subcellularLocation>
        <location evidence="1">Nucleus</location>
    </subcellularLocation>
</comment>
<keyword evidence="18" id="KW-1133">Transmembrane helix</keyword>
<organism evidence="21 22">
    <name type="scientific">Culex pipiens pipiens</name>
    <name type="common">Northern house mosquito</name>
    <dbReference type="NCBI Taxonomy" id="38569"/>
    <lineage>
        <taxon>Eukaryota</taxon>
        <taxon>Metazoa</taxon>
        <taxon>Ecdysozoa</taxon>
        <taxon>Arthropoda</taxon>
        <taxon>Hexapoda</taxon>
        <taxon>Insecta</taxon>
        <taxon>Pterygota</taxon>
        <taxon>Neoptera</taxon>
        <taxon>Endopterygota</taxon>
        <taxon>Diptera</taxon>
        <taxon>Nematocera</taxon>
        <taxon>Culicoidea</taxon>
        <taxon>Culicidae</taxon>
        <taxon>Culicinae</taxon>
        <taxon>Culicini</taxon>
        <taxon>Culex</taxon>
        <taxon>Culex</taxon>
    </lineage>
</organism>
<evidence type="ECO:0000256" key="11">
    <source>
        <dbReference type="ARBA" id="ARBA00023274"/>
    </source>
</evidence>
<keyword evidence="18" id="KW-0472">Membrane</keyword>
<dbReference type="InterPro" id="IPR011990">
    <property type="entry name" value="TPR-like_helical_dom_sf"/>
</dbReference>
<proteinExistence type="predicted"/>
<evidence type="ECO:0000256" key="5">
    <source>
        <dbReference type="ARBA" id="ARBA00022771"/>
    </source>
</evidence>
<keyword evidence="4" id="KW-0747">Spliceosome</keyword>
<dbReference type="Gene3D" id="1.10.220.160">
    <property type="match status" value="1"/>
</dbReference>
<protein>
    <recommendedName>
        <fullName evidence="16">Protein-lysine N-methyltransferase SMYD4</fullName>
    </recommendedName>
    <alternativeName>
        <fullName evidence="17">SET and MYND domain-containing protein 4</fullName>
    </alternativeName>
    <alternativeName>
        <fullName evidence="14">U6 snRNA-associated Sm-like protein LSm8</fullName>
    </alternativeName>
</protein>
<evidence type="ECO:0000256" key="7">
    <source>
        <dbReference type="ARBA" id="ARBA00022884"/>
    </source>
</evidence>
<dbReference type="InterPro" id="IPR001214">
    <property type="entry name" value="SET_dom"/>
</dbReference>
<keyword evidence="22" id="KW-1185">Reference proteome</keyword>
<evidence type="ECO:0000256" key="13">
    <source>
        <dbReference type="ARBA" id="ARBA00063389"/>
    </source>
</evidence>
<dbReference type="CDD" id="cd10536">
    <property type="entry name" value="SET_SMYD4"/>
    <property type="match status" value="1"/>
</dbReference>
<dbReference type="SUPFAM" id="SSF48452">
    <property type="entry name" value="TPR-like"/>
    <property type="match status" value="1"/>
</dbReference>
<evidence type="ECO:0000259" key="19">
    <source>
        <dbReference type="PROSITE" id="PS50280"/>
    </source>
</evidence>
<evidence type="ECO:0000313" key="22">
    <source>
        <dbReference type="Proteomes" id="UP001562425"/>
    </source>
</evidence>
<keyword evidence="8" id="KW-0007">Acetylation</keyword>
<dbReference type="CDD" id="cd01727">
    <property type="entry name" value="LSm8"/>
    <property type="match status" value="1"/>
</dbReference>
<keyword evidence="9" id="KW-0508">mRNA splicing</keyword>
<dbReference type="GO" id="GO:0003723">
    <property type="term" value="F:RNA binding"/>
    <property type="evidence" value="ECO:0007669"/>
    <property type="project" value="UniProtKB-KW"/>
</dbReference>
<dbReference type="PROSITE" id="PS52002">
    <property type="entry name" value="SM"/>
    <property type="match status" value="1"/>
</dbReference>
<evidence type="ECO:0000256" key="4">
    <source>
        <dbReference type="ARBA" id="ARBA00022728"/>
    </source>
</evidence>
<dbReference type="Gene3D" id="2.30.30.100">
    <property type="match status" value="1"/>
</dbReference>
<dbReference type="Proteomes" id="UP001562425">
    <property type="component" value="Unassembled WGS sequence"/>
</dbReference>
<evidence type="ECO:0000256" key="14">
    <source>
        <dbReference type="ARBA" id="ARBA00067760"/>
    </source>
</evidence>
<dbReference type="InterPro" id="IPR001163">
    <property type="entry name" value="Sm_dom_euk/arc"/>
</dbReference>
<evidence type="ECO:0000256" key="3">
    <source>
        <dbReference type="ARBA" id="ARBA00022723"/>
    </source>
</evidence>
<keyword evidence="3" id="KW-0479">Metal-binding</keyword>
<comment type="subunit">
    <text evidence="13">Component of the precatalytic spliceosome (spliceosome B complex). Component of the U4/U6-U5 tri-snRNP complex, a building block of the precatalytic spliceosome (spliceosome B complex). The U4/U6-U5 tri-snRNP complex is composed of the U4, U6 and U5 snRNAs and at least PRPF3, PRPF4, PRPF6, PRPF8, PRPF31, SNRNP200, TXNL4A, SNRNP40, SNRPB, SNRPD1, SNRPD2, SNRPD3, SNRPE, SNRPF, SNRPG, DDX23, CD2BP2, PPIH, SNU13, EFTUD2, SART1 and USP39, plus LSM2, LSM3, LSM4, LSM5, LSM6, LSM7 and LSM8. LSM2, LSM3, LSM4, LSM5, LSM6, LSM7 and LSM8 form a heptameric, ring-shaped subcomplex (the LSM2-8 complex) that is part of the U4/U6-U5 tri-snRNP complex and the precatalytic spliceosome.</text>
</comment>
<dbReference type="PROSITE" id="PS50280">
    <property type="entry name" value="SET"/>
    <property type="match status" value="1"/>
</dbReference>
<evidence type="ECO:0000256" key="8">
    <source>
        <dbReference type="ARBA" id="ARBA00022990"/>
    </source>
</evidence>
<dbReference type="Pfam" id="PF00856">
    <property type="entry name" value="SET"/>
    <property type="match status" value="1"/>
</dbReference>
<feature type="domain" description="Sm" evidence="20">
    <location>
        <begin position="43"/>
        <end position="119"/>
    </location>
</feature>
<dbReference type="PANTHER" id="PTHR47111:SF1">
    <property type="entry name" value="SET AND MYND DOMAIN-CONTAINING PROTEIN 4"/>
    <property type="match status" value="1"/>
</dbReference>
<dbReference type="GO" id="GO:0006397">
    <property type="term" value="P:mRNA processing"/>
    <property type="evidence" value="ECO:0007669"/>
    <property type="project" value="UniProtKB-KW"/>
</dbReference>
<dbReference type="PROSITE" id="PS01360">
    <property type="entry name" value="ZF_MYND_1"/>
    <property type="match status" value="1"/>
</dbReference>